<gene>
    <name evidence="8" type="ORF">CEUTPL_LOCUS3474</name>
</gene>
<evidence type="ECO:0000256" key="5">
    <source>
        <dbReference type="PROSITE-ProRule" id="PRU00205"/>
    </source>
</evidence>
<sequence>MLISAVTWRLIYVLLRAYLKERPPLFSCRICSFIHGFVAAFMGINQCFLFDWPFEHPEWKTSYLQTFILNMSWGYFIHDTFWMLKYEREDKTMMCHHLICIFALTRIIFKGYSGAQTTCALGCMELTNPFLQIRWFLRTYGFQSAPVFYSTEISFFLVFIVVRLILGTYFLTVIVKQPNNDWDFIFMSVAIYAVSWMFVFTMVKYFFKKYVGRDQLQPNQTSIAIQKQL</sequence>
<feature type="transmembrane region" description="Helical" evidence="6">
    <location>
        <begin position="64"/>
        <end position="84"/>
    </location>
</feature>
<keyword evidence="4 5" id="KW-0472">Membrane</keyword>
<dbReference type="OrthoDB" id="506011at2759"/>
<evidence type="ECO:0000256" key="2">
    <source>
        <dbReference type="ARBA" id="ARBA00022692"/>
    </source>
</evidence>
<keyword evidence="2 5" id="KW-0812">Transmembrane</keyword>
<dbReference type="PANTHER" id="PTHR31898:SF1">
    <property type="entry name" value="TLC DOMAIN-CONTAINING PROTEIN 5"/>
    <property type="match status" value="1"/>
</dbReference>
<dbReference type="Proteomes" id="UP001152799">
    <property type="component" value="Chromosome 12"/>
</dbReference>
<dbReference type="AlphaFoldDB" id="A0A9N9MEN4"/>
<dbReference type="PANTHER" id="PTHR31898">
    <property type="entry name" value="TRANSMEMBRANE PROTEIN 136"/>
    <property type="match status" value="1"/>
</dbReference>
<evidence type="ECO:0000256" key="6">
    <source>
        <dbReference type="SAM" id="Phobius"/>
    </source>
</evidence>
<evidence type="ECO:0000313" key="8">
    <source>
        <dbReference type="EMBL" id="CAG9762801.1"/>
    </source>
</evidence>
<feature type="transmembrane region" description="Helical" evidence="6">
    <location>
        <begin position="184"/>
        <end position="207"/>
    </location>
</feature>
<keyword evidence="3 6" id="KW-1133">Transmembrane helix</keyword>
<evidence type="ECO:0000256" key="4">
    <source>
        <dbReference type="ARBA" id="ARBA00023136"/>
    </source>
</evidence>
<feature type="transmembrane region" description="Helical" evidence="6">
    <location>
        <begin position="26"/>
        <end position="44"/>
    </location>
</feature>
<dbReference type="EMBL" id="OU892288">
    <property type="protein sequence ID" value="CAG9762801.1"/>
    <property type="molecule type" value="Genomic_DNA"/>
</dbReference>
<organism evidence="8 9">
    <name type="scientific">Ceutorhynchus assimilis</name>
    <name type="common">cabbage seed weevil</name>
    <dbReference type="NCBI Taxonomy" id="467358"/>
    <lineage>
        <taxon>Eukaryota</taxon>
        <taxon>Metazoa</taxon>
        <taxon>Ecdysozoa</taxon>
        <taxon>Arthropoda</taxon>
        <taxon>Hexapoda</taxon>
        <taxon>Insecta</taxon>
        <taxon>Pterygota</taxon>
        <taxon>Neoptera</taxon>
        <taxon>Endopterygota</taxon>
        <taxon>Coleoptera</taxon>
        <taxon>Polyphaga</taxon>
        <taxon>Cucujiformia</taxon>
        <taxon>Curculionidae</taxon>
        <taxon>Ceutorhynchinae</taxon>
        <taxon>Ceutorhynchus</taxon>
    </lineage>
</organism>
<accession>A0A9N9MEN4</accession>
<dbReference type="PROSITE" id="PS50922">
    <property type="entry name" value="TLC"/>
    <property type="match status" value="1"/>
</dbReference>
<reference evidence="8" key="1">
    <citation type="submission" date="2022-01" db="EMBL/GenBank/DDBJ databases">
        <authorList>
            <person name="King R."/>
        </authorList>
    </citation>
    <scope>NUCLEOTIDE SEQUENCE</scope>
</reference>
<evidence type="ECO:0000259" key="7">
    <source>
        <dbReference type="PROSITE" id="PS50922"/>
    </source>
</evidence>
<name>A0A9N9MEN4_9CUCU</name>
<dbReference type="SMART" id="SM00724">
    <property type="entry name" value="TLC"/>
    <property type="match status" value="1"/>
</dbReference>
<feature type="domain" description="TLC" evidence="7">
    <location>
        <begin position="21"/>
        <end position="195"/>
    </location>
</feature>
<dbReference type="GO" id="GO:0016020">
    <property type="term" value="C:membrane"/>
    <property type="evidence" value="ECO:0007669"/>
    <property type="project" value="UniProtKB-SubCell"/>
</dbReference>
<dbReference type="InterPro" id="IPR006634">
    <property type="entry name" value="TLC-dom"/>
</dbReference>
<comment type="subcellular location">
    <subcellularLocation>
        <location evidence="1">Membrane</location>
        <topology evidence="1">Multi-pass membrane protein</topology>
    </subcellularLocation>
</comment>
<keyword evidence="9" id="KW-1185">Reference proteome</keyword>
<evidence type="ECO:0000313" key="9">
    <source>
        <dbReference type="Proteomes" id="UP001152799"/>
    </source>
</evidence>
<protein>
    <recommendedName>
        <fullName evidence="7">TLC domain-containing protein</fullName>
    </recommendedName>
</protein>
<dbReference type="Pfam" id="PF03798">
    <property type="entry name" value="TRAM_LAG1_CLN8"/>
    <property type="match status" value="1"/>
</dbReference>
<feature type="transmembrane region" description="Helical" evidence="6">
    <location>
        <begin position="153"/>
        <end position="172"/>
    </location>
</feature>
<evidence type="ECO:0000256" key="3">
    <source>
        <dbReference type="ARBA" id="ARBA00022989"/>
    </source>
</evidence>
<proteinExistence type="predicted"/>
<evidence type="ECO:0000256" key="1">
    <source>
        <dbReference type="ARBA" id="ARBA00004141"/>
    </source>
</evidence>
<dbReference type="InterPro" id="IPR042512">
    <property type="entry name" value="TLCD5"/>
</dbReference>